<comment type="subcellular location">
    <subcellularLocation>
        <location evidence="1 7">Cell membrane</location>
        <topology evidence="1 7">Multi-pass membrane protein</topology>
    </subcellularLocation>
</comment>
<dbReference type="GO" id="GO:0005886">
    <property type="term" value="C:plasma membrane"/>
    <property type="evidence" value="ECO:0007669"/>
    <property type="project" value="UniProtKB-SubCell"/>
</dbReference>
<protein>
    <submittedName>
        <fullName evidence="9">Peptide/nickel transport system permease protein</fullName>
    </submittedName>
</protein>
<dbReference type="PROSITE" id="PS50928">
    <property type="entry name" value="ABC_TM1"/>
    <property type="match status" value="1"/>
</dbReference>
<keyword evidence="5 7" id="KW-1133">Transmembrane helix</keyword>
<evidence type="ECO:0000256" key="1">
    <source>
        <dbReference type="ARBA" id="ARBA00004651"/>
    </source>
</evidence>
<dbReference type="Pfam" id="PF19300">
    <property type="entry name" value="BPD_transp_1_N"/>
    <property type="match status" value="1"/>
</dbReference>
<dbReference type="GO" id="GO:0055085">
    <property type="term" value="P:transmembrane transport"/>
    <property type="evidence" value="ECO:0007669"/>
    <property type="project" value="InterPro"/>
</dbReference>
<keyword evidence="4 7" id="KW-0812">Transmembrane</keyword>
<keyword evidence="3" id="KW-1003">Cell membrane</keyword>
<evidence type="ECO:0000256" key="4">
    <source>
        <dbReference type="ARBA" id="ARBA00022692"/>
    </source>
</evidence>
<feature type="transmembrane region" description="Helical" evidence="7">
    <location>
        <begin position="278"/>
        <end position="300"/>
    </location>
</feature>
<evidence type="ECO:0000313" key="10">
    <source>
        <dbReference type="Proteomes" id="UP000250028"/>
    </source>
</evidence>
<name>A0A2Y8ZZH9_9MICO</name>
<dbReference type="Proteomes" id="UP000250028">
    <property type="component" value="Unassembled WGS sequence"/>
</dbReference>
<feature type="transmembrane region" description="Helical" evidence="7">
    <location>
        <begin position="9"/>
        <end position="29"/>
    </location>
</feature>
<dbReference type="AlphaFoldDB" id="A0A2Y8ZZH9"/>
<evidence type="ECO:0000259" key="8">
    <source>
        <dbReference type="PROSITE" id="PS50928"/>
    </source>
</evidence>
<dbReference type="InterPro" id="IPR045621">
    <property type="entry name" value="BPD_transp_1_N"/>
</dbReference>
<dbReference type="InterPro" id="IPR035906">
    <property type="entry name" value="MetI-like_sf"/>
</dbReference>
<keyword evidence="10" id="KW-1185">Reference proteome</keyword>
<dbReference type="Gene3D" id="1.10.3720.10">
    <property type="entry name" value="MetI-like"/>
    <property type="match status" value="1"/>
</dbReference>
<evidence type="ECO:0000256" key="5">
    <source>
        <dbReference type="ARBA" id="ARBA00022989"/>
    </source>
</evidence>
<evidence type="ECO:0000313" key="9">
    <source>
        <dbReference type="EMBL" id="SSA35659.1"/>
    </source>
</evidence>
<evidence type="ECO:0000256" key="2">
    <source>
        <dbReference type="ARBA" id="ARBA00022448"/>
    </source>
</evidence>
<dbReference type="PANTHER" id="PTHR43163:SF6">
    <property type="entry name" value="DIPEPTIDE TRANSPORT SYSTEM PERMEASE PROTEIN DPPB-RELATED"/>
    <property type="match status" value="1"/>
</dbReference>
<dbReference type="SUPFAM" id="SSF161098">
    <property type="entry name" value="MetI-like"/>
    <property type="match status" value="1"/>
</dbReference>
<keyword evidence="6 7" id="KW-0472">Membrane</keyword>
<dbReference type="EMBL" id="UESZ01000001">
    <property type="protein sequence ID" value="SSA35659.1"/>
    <property type="molecule type" value="Genomic_DNA"/>
</dbReference>
<gene>
    <name evidence="9" type="ORF">SAMN04489750_3026</name>
</gene>
<dbReference type="PANTHER" id="PTHR43163">
    <property type="entry name" value="DIPEPTIDE TRANSPORT SYSTEM PERMEASE PROTEIN DPPB-RELATED"/>
    <property type="match status" value="1"/>
</dbReference>
<feature type="transmembrane region" description="Helical" evidence="7">
    <location>
        <begin position="232"/>
        <end position="258"/>
    </location>
</feature>
<proteinExistence type="inferred from homology"/>
<sequence length="314" mass="33458">MRRFLIQRLVGVVITLFVASLLIYLSVYLSPGSPEQVLFGSRPPSPQVQAQVRHYMGLDENVFLRYFHWLGNVLQGNLGTSIITQQPVADRISHPAQITLSLVSYAAFLIVVLGIGTGLLAALRPGWVDSTITAVTSVATALPAFVACGVLTYVFAVQLNWFPSYGLGEGAIGWIHGLTLPAVALAIIASGLVSRVSRASARQELRSDHVQNAVMRGISRPRLIRSHVLRNAAAPIVTVTGLQIAGLVAGAVVVEQAFGLGGLGELLISSVQQKDFPVVQAVSLIIVAAFIVLNLLADVLSAMLDPRTRKVATT</sequence>
<dbReference type="OrthoDB" id="3171583at2"/>
<feature type="transmembrane region" description="Helical" evidence="7">
    <location>
        <begin position="102"/>
        <end position="123"/>
    </location>
</feature>
<evidence type="ECO:0000256" key="6">
    <source>
        <dbReference type="ARBA" id="ARBA00023136"/>
    </source>
</evidence>
<organism evidence="9 10">
    <name type="scientific">Branchiibius hedensis</name>
    <dbReference type="NCBI Taxonomy" id="672460"/>
    <lineage>
        <taxon>Bacteria</taxon>
        <taxon>Bacillati</taxon>
        <taxon>Actinomycetota</taxon>
        <taxon>Actinomycetes</taxon>
        <taxon>Micrococcales</taxon>
        <taxon>Dermacoccaceae</taxon>
        <taxon>Branchiibius</taxon>
    </lineage>
</organism>
<dbReference type="InterPro" id="IPR000515">
    <property type="entry name" value="MetI-like"/>
</dbReference>
<evidence type="ECO:0000256" key="3">
    <source>
        <dbReference type="ARBA" id="ARBA00022475"/>
    </source>
</evidence>
<feature type="transmembrane region" description="Helical" evidence="7">
    <location>
        <begin position="135"/>
        <end position="159"/>
    </location>
</feature>
<reference evidence="10" key="1">
    <citation type="submission" date="2016-10" db="EMBL/GenBank/DDBJ databases">
        <authorList>
            <person name="Varghese N."/>
            <person name="Submissions S."/>
        </authorList>
    </citation>
    <scope>NUCLEOTIDE SEQUENCE [LARGE SCALE GENOMIC DNA]</scope>
    <source>
        <strain evidence="10">DSM 22951</strain>
    </source>
</reference>
<dbReference type="RefSeq" id="WP_109687082.1">
    <property type="nucleotide sequence ID" value="NZ_QGDN01000001.1"/>
</dbReference>
<feature type="transmembrane region" description="Helical" evidence="7">
    <location>
        <begin position="171"/>
        <end position="193"/>
    </location>
</feature>
<feature type="domain" description="ABC transmembrane type-1" evidence="8">
    <location>
        <begin position="96"/>
        <end position="297"/>
    </location>
</feature>
<comment type="similarity">
    <text evidence="7">Belongs to the binding-protein-dependent transport system permease family.</text>
</comment>
<accession>A0A2Y8ZZH9</accession>
<evidence type="ECO:0000256" key="7">
    <source>
        <dbReference type="RuleBase" id="RU363032"/>
    </source>
</evidence>
<keyword evidence="2 7" id="KW-0813">Transport</keyword>
<dbReference type="CDD" id="cd06261">
    <property type="entry name" value="TM_PBP2"/>
    <property type="match status" value="1"/>
</dbReference>
<dbReference type="Pfam" id="PF00528">
    <property type="entry name" value="BPD_transp_1"/>
    <property type="match status" value="1"/>
</dbReference>